<evidence type="ECO:0000256" key="1">
    <source>
        <dbReference type="ARBA" id="ARBA00012417"/>
    </source>
</evidence>
<dbReference type="FunFam" id="3.40.50.300:FF:000890">
    <property type="entry name" value="DNA polymerase III subunit delta"/>
    <property type="match status" value="1"/>
</dbReference>
<dbReference type="GO" id="GO:0006261">
    <property type="term" value="P:DNA-templated DNA replication"/>
    <property type="evidence" value="ECO:0007669"/>
    <property type="project" value="TreeGrafter"/>
</dbReference>
<evidence type="ECO:0000313" key="10">
    <source>
        <dbReference type="EMBL" id="PWC11497.1"/>
    </source>
</evidence>
<comment type="catalytic activity">
    <reaction evidence="7">
        <text>DNA(n) + a 2'-deoxyribonucleoside 5'-triphosphate = DNA(n+1) + diphosphate</text>
        <dbReference type="Rhea" id="RHEA:22508"/>
        <dbReference type="Rhea" id="RHEA-COMP:17339"/>
        <dbReference type="Rhea" id="RHEA-COMP:17340"/>
        <dbReference type="ChEBI" id="CHEBI:33019"/>
        <dbReference type="ChEBI" id="CHEBI:61560"/>
        <dbReference type="ChEBI" id="CHEBI:173112"/>
        <dbReference type="EC" id="2.7.7.7"/>
    </reaction>
</comment>
<feature type="domain" description="DNA polymerase III subunit delta' AAA+ ATPase lid" evidence="9">
    <location>
        <begin position="167"/>
        <end position="206"/>
    </location>
</feature>
<dbReference type="GO" id="GO:0003677">
    <property type="term" value="F:DNA binding"/>
    <property type="evidence" value="ECO:0007669"/>
    <property type="project" value="InterPro"/>
</dbReference>
<evidence type="ECO:0000256" key="5">
    <source>
        <dbReference type="ARBA" id="ARBA00022705"/>
    </source>
</evidence>
<dbReference type="AlphaFoldDB" id="A0A2U1TQ12"/>
<evidence type="ECO:0000256" key="6">
    <source>
        <dbReference type="ARBA" id="ARBA00022932"/>
    </source>
</evidence>
<dbReference type="InterPro" id="IPR027417">
    <property type="entry name" value="P-loop_NTPase"/>
</dbReference>
<dbReference type="Pfam" id="PF21500">
    <property type="entry name" value="HolB_lid"/>
    <property type="match status" value="1"/>
</dbReference>
<sequence>MDWYPWLNASYRQLIGQYQAGRGHHAILLHALSGMGEDSLVYALSRWLMCQRPDGMKSCGKCHSCHLMIAGTHPDWYVLSPEKGKQSLGIDPVREVLDKLYQHARQGGAKVIWLPSAEQLTEAAANALLKTLEEPPQGTYFLFGCREPARLLATLRSRCLYHYLGVPDETHSILWLNSRHQQDAQALRTALRLQAGAPLAAEKLLQADRWQQRTALCQSFSAALSSHDLLSLTPQLNHEDAAERIHWLASLLLDAVKWQQGAGEHLVNLDQTALIERLANESANPQLQYELHQWLACRQKLLTVAAVNRELLLTERLLDGEQSLSTPVQRRFHPFSA</sequence>
<dbReference type="InterPro" id="IPR050238">
    <property type="entry name" value="DNA_Rep/Repair_Clamp_Loader"/>
</dbReference>
<evidence type="ECO:0000256" key="3">
    <source>
        <dbReference type="ARBA" id="ARBA00022679"/>
    </source>
</evidence>
<dbReference type="SUPFAM" id="SSF48019">
    <property type="entry name" value="post-AAA+ oligomerization domain-like"/>
    <property type="match status" value="1"/>
</dbReference>
<dbReference type="Gene3D" id="1.20.272.10">
    <property type="match status" value="1"/>
</dbReference>
<comment type="caution">
    <text evidence="10">The sequence shown here is derived from an EMBL/GenBank/DDBJ whole genome shotgun (WGS) entry which is preliminary data.</text>
</comment>
<dbReference type="InterPro" id="IPR048731">
    <property type="entry name" value="HolB_lid-gammaproteobact"/>
</dbReference>
<reference evidence="10 11" key="1">
    <citation type="submission" date="2018-04" db="EMBL/GenBank/DDBJ databases">
        <title>Brenneria corticis sp.nov.</title>
        <authorList>
            <person name="Li Y."/>
        </authorList>
    </citation>
    <scope>NUCLEOTIDE SEQUENCE [LARGE SCALE GENOMIC DNA]</scope>
    <source>
        <strain evidence="10 11">CFCC 11842</strain>
    </source>
</reference>
<protein>
    <recommendedName>
        <fullName evidence="2">DNA polymerase III subunit delta'</fullName>
        <ecNumber evidence="1">2.7.7.7</ecNumber>
    </recommendedName>
</protein>
<evidence type="ECO:0000259" key="8">
    <source>
        <dbReference type="Pfam" id="PF09115"/>
    </source>
</evidence>
<name>A0A2U1TQ12_9GAMM</name>
<dbReference type="NCBIfam" id="TIGR00678">
    <property type="entry name" value="holB"/>
    <property type="match status" value="1"/>
</dbReference>
<dbReference type="PANTHER" id="PTHR11669:SF8">
    <property type="entry name" value="DNA POLYMERASE III SUBUNIT DELTA"/>
    <property type="match status" value="1"/>
</dbReference>
<dbReference type="GO" id="GO:0009360">
    <property type="term" value="C:DNA polymerase III complex"/>
    <property type="evidence" value="ECO:0007669"/>
    <property type="project" value="InterPro"/>
</dbReference>
<organism evidence="10 11">
    <name type="scientific">Brenneria corticis</name>
    <dbReference type="NCBI Taxonomy" id="2173106"/>
    <lineage>
        <taxon>Bacteria</taxon>
        <taxon>Pseudomonadati</taxon>
        <taxon>Pseudomonadota</taxon>
        <taxon>Gammaproteobacteria</taxon>
        <taxon>Enterobacterales</taxon>
        <taxon>Pectobacteriaceae</taxon>
        <taxon>Brenneria</taxon>
    </lineage>
</organism>
<dbReference type="InterPro" id="IPR004622">
    <property type="entry name" value="DNA_pol_HolB"/>
</dbReference>
<proteinExistence type="predicted"/>
<dbReference type="Pfam" id="PF13177">
    <property type="entry name" value="DNA_pol3_delta2"/>
    <property type="match status" value="1"/>
</dbReference>
<evidence type="ECO:0000259" key="9">
    <source>
        <dbReference type="Pfam" id="PF21500"/>
    </source>
</evidence>
<gene>
    <name evidence="10" type="ORF">DDT56_19270</name>
</gene>
<accession>A0A2U1TQ12</accession>
<dbReference type="SUPFAM" id="SSF52540">
    <property type="entry name" value="P-loop containing nucleoside triphosphate hydrolases"/>
    <property type="match status" value="1"/>
</dbReference>
<keyword evidence="6" id="KW-0239">DNA-directed DNA polymerase</keyword>
<evidence type="ECO:0000256" key="4">
    <source>
        <dbReference type="ARBA" id="ARBA00022695"/>
    </source>
</evidence>
<keyword evidence="11" id="KW-1185">Reference proteome</keyword>
<keyword evidence="5" id="KW-0235">DNA replication</keyword>
<evidence type="ECO:0000256" key="2">
    <source>
        <dbReference type="ARBA" id="ARBA00014363"/>
    </source>
</evidence>
<keyword evidence="4" id="KW-0548">Nucleotidyltransferase</keyword>
<dbReference type="InterPro" id="IPR008921">
    <property type="entry name" value="DNA_pol3_clamp-load_cplx_C"/>
</dbReference>
<dbReference type="NCBIfam" id="NF005941">
    <property type="entry name" value="PRK07993.1"/>
    <property type="match status" value="1"/>
</dbReference>
<dbReference type="Pfam" id="PF09115">
    <property type="entry name" value="DNApol3-delta_C"/>
    <property type="match status" value="1"/>
</dbReference>
<dbReference type="Proteomes" id="UP000296159">
    <property type="component" value="Unassembled WGS sequence"/>
</dbReference>
<dbReference type="Gene3D" id="1.10.8.10">
    <property type="entry name" value="DNA helicase RuvA subunit, C-terminal domain"/>
    <property type="match status" value="1"/>
</dbReference>
<evidence type="ECO:0000256" key="7">
    <source>
        <dbReference type="ARBA" id="ARBA00049244"/>
    </source>
</evidence>
<dbReference type="InterPro" id="IPR015199">
    <property type="entry name" value="DNA_pol_III_delta_C"/>
</dbReference>
<feature type="domain" description="DNA polymerase III delta subunit C-terminal" evidence="8">
    <location>
        <begin position="208"/>
        <end position="321"/>
    </location>
</feature>
<dbReference type="EMBL" id="QDKH01000028">
    <property type="protein sequence ID" value="PWC11497.1"/>
    <property type="molecule type" value="Genomic_DNA"/>
</dbReference>
<keyword evidence="3" id="KW-0808">Transferase</keyword>
<dbReference type="EC" id="2.7.7.7" evidence="1"/>
<dbReference type="PANTHER" id="PTHR11669">
    <property type="entry name" value="REPLICATION FACTOR C / DNA POLYMERASE III GAMMA-TAU SUBUNIT"/>
    <property type="match status" value="1"/>
</dbReference>
<dbReference type="RefSeq" id="WP_136168015.1">
    <property type="nucleotide sequence ID" value="NZ_KZ819091.1"/>
</dbReference>
<dbReference type="Gene3D" id="3.40.50.300">
    <property type="entry name" value="P-loop containing nucleotide triphosphate hydrolases"/>
    <property type="match status" value="1"/>
</dbReference>
<dbReference type="GO" id="GO:0008408">
    <property type="term" value="F:3'-5' exonuclease activity"/>
    <property type="evidence" value="ECO:0007669"/>
    <property type="project" value="InterPro"/>
</dbReference>
<evidence type="ECO:0000313" key="11">
    <source>
        <dbReference type="Proteomes" id="UP000296159"/>
    </source>
</evidence>
<dbReference type="GO" id="GO:0003887">
    <property type="term" value="F:DNA-directed DNA polymerase activity"/>
    <property type="evidence" value="ECO:0007669"/>
    <property type="project" value="UniProtKB-KW"/>
</dbReference>